<feature type="signal peptide" evidence="1">
    <location>
        <begin position="1"/>
        <end position="19"/>
    </location>
</feature>
<evidence type="ECO:0008006" key="4">
    <source>
        <dbReference type="Google" id="ProtNLM"/>
    </source>
</evidence>
<keyword evidence="3" id="KW-1185">Reference proteome</keyword>
<protein>
    <recommendedName>
        <fullName evidence="4">EfeO-type cupredoxin-like domain-containing protein</fullName>
    </recommendedName>
</protein>
<dbReference type="InterPro" id="IPR008972">
    <property type="entry name" value="Cupredoxin"/>
</dbReference>
<keyword evidence="1" id="KW-0732">Signal</keyword>
<dbReference type="RefSeq" id="WP_104813220.1">
    <property type="nucleotide sequence ID" value="NZ_MQUB01000001.1"/>
</dbReference>
<dbReference type="Proteomes" id="UP000239800">
    <property type="component" value="Unassembled WGS sequence"/>
</dbReference>
<evidence type="ECO:0000256" key="1">
    <source>
        <dbReference type="SAM" id="SignalP"/>
    </source>
</evidence>
<dbReference type="SUPFAM" id="SSF49503">
    <property type="entry name" value="Cupredoxins"/>
    <property type="match status" value="1"/>
</dbReference>
<dbReference type="OrthoDB" id="6264717at2"/>
<gene>
    <name evidence="2" type="ORF">BST85_10610</name>
</gene>
<dbReference type="Gene3D" id="2.60.40.420">
    <property type="entry name" value="Cupredoxins - blue copper proteins"/>
    <property type="match status" value="1"/>
</dbReference>
<sequence length="125" mass="13744">MKNLILSAIVLLISFLAIQAQEMTSKVGDSKRVKLEQTPGEFTQQTLKLKPGSYIFEVTNKGIDHAVGFVLAPKSDPDAHIQSAYVTKAIAKGATERSNTTVLTKGEYVYFCPLNPTPQYKLIVE</sequence>
<comment type="caution">
    <text evidence="2">The sequence shown here is derived from an EMBL/GenBank/DDBJ whole genome shotgun (WGS) entry which is preliminary data.</text>
</comment>
<organism evidence="2 3">
    <name type="scientific">Aureitalea marina</name>
    <dbReference type="NCBI Taxonomy" id="930804"/>
    <lineage>
        <taxon>Bacteria</taxon>
        <taxon>Pseudomonadati</taxon>
        <taxon>Bacteroidota</taxon>
        <taxon>Flavobacteriia</taxon>
        <taxon>Flavobacteriales</taxon>
        <taxon>Flavobacteriaceae</taxon>
        <taxon>Aureitalea</taxon>
    </lineage>
</organism>
<proteinExistence type="predicted"/>
<name>A0A2S7KRU9_9FLAO</name>
<dbReference type="AlphaFoldDB" id="A0A2S7KRU9"/>
<reference evidence="2 3" key="1">
    <citation type="submission" date="2016-11" db="EMBL/GenBank/DDBJ databases">
        <title>Trade-off between light-utilization and light-protection in marine flavobacteria.</title>
        <authorList>
            <person name="Kumagai Y."/>
        </authorList>
    </citation>
    <scope>NUCLEOTIDE SEQUENCE [LARGE SCALE GENOMIC DNA]</scope>
    <source>
        <strain evidence="2 3">NBRC 107741</strain>
    </source>
</reference>
<accession>A0A2S7KRU9</accession>
<dbReference type="EMBL" id="MQUB01000001">
    <property type="protein sequence ID" value="PQB05283.1"/>
    <property type="molecule type" value="Genomic_DNA"/>
</dbReference>
<feature type="chain" id="PRO_5015691304" description="EfeO-type cupredoxin-like domain-containing protein" evidence="1">
    <location>
        <begin position="20"/>
        <end position="125"/>
    </location>
</feature>
<evidence type="ECO:0000313" key="2">
    <source>
        <dbReference type="EMBL" id="PQB05283.1"/>
    </source>
</evidence>
<evidence type="ECO:0000313" key="3">
    <source>
        <dbReference type="Proteomes" id="UP000239800"/>
    </source>
</evidence>